<organism evidence="1 2">
    <name type="scientific">Gottfriedia acidiceleris</name>
    <dbReference type="NCBI Taxonomy" id="371036"/>
    <lineage>
        <taxon>Bacteria</taxon>
        <taxon>Bacillati</taxon>
        <taxon>Bacillota</taxon>
        <taxon>Bacilli</taxon>
        <taxon>Bacillales</taxon>
        <taxon>Bacillaceae</taxon>
        <taxon>Gottfriedia</taxon>
    </lineage>
</organism>
<protein>
    <recommendedName>
        <fullName evidence="3">Camelysin</fullName>
    </recommendedName>
</protein>
<sequence length="201" mass="22083">MKMSKVKKALIGTALAGSLVVGAGYGTYSWFTAQMTASGTVQNGTFEINNGQNEQQLTFSPDKLAPSQISEMSPIVIKNTGDYDMFIRGKVHFTIDNAPAGVSLDKLLSNYEVQPTMLYNGETVSDIDWIDLDDLQTTLDNLLPGKGEDDSDRLKVNDKIEIDLKLRLKESADNKMQGVALKVSFKVQAKQTDPNAEFPKK</sequence>
<dbReference type="Pfam" id="PF12389">
    <property type="entry name" value="Peptidase_M73"/>
    <property type="match status" value="1"/>
</dbReference>
<dbReference type="Proteomes" id="UP000830639">
    <property type="component" value="Chromosome"/>
</dbReference>
<evidence type="ECO:0000313" key="2">
    <source>
        <dbReference type="Proteomes" id="UP000830639"/>
    </source>
</evidence>
<keyword evidence="2" id="KW-1185">Reference proteome</keyword>
<dbReference type="RefSeq" id="WP_248266141.1">
    <property type="nucleotide sequence ID" value="NZ_CP096034.1"/>
</dbReference>
<dbReference type="EMBL" id="CP096034">
    <property type="protein sequence ID" value="UPM52792.1"/>
    <property type="molecule type" value="Genomic_DNA"/>
</dbReference>
<reference evidence="1 2" key="1">
    <citation type="submission" date="2022-04" db="EMBL/GenBank/DDBJ databases">
        <title>Mechanism of arsenic methylation and mitigation arsenic toxicity by Bacillus sp. LH14 from an Arsenic-Contaminated Paddy Soil.</title>
        <authorList>
            <person name="Wang D."/>
        </authorList>
    </citation>
    <scope>NUCLEOTIDE SEQUENCE [LARGE SCALE GENOMIC DNA]</scope>
    <source>
        <strain evidence="1 2">LH14</strain>
    </source>
</reference>
<name>A0ABY4JH27_9BACI</name>
<proteinExistence type="predicted"/>
<evidence type="ECO:0000313" key="1">
    <source>
        <dbReference type="EMBL" id="UPM52792.1"/>
    </source>
</evidence>
<gene>
    <name evidence="1" type="ORF">MY490_13225</name>
</gene>
<evidence type="ECO:0008006" key="3">
    <source>
        <dbReference type="Google" id="ProtNLM"/>
    </source>
</evidence>
<dbReference type="InterPro" id="IPR022121">
    <property type="entry name" value="Peptidase_M73_camelysin"/>
</dbReference>
<accession>A0ABY4JH27</accession>